<dbReference type="PATRIC" id="fig|1637975.4.peg.1760"/>
<dbReference type="Proteomes" id="UP000050996">
    <property type="component" value="Unassembled WGS sequence"/>
</dbReference>
<dbReference type="STRING" id="1637975.AN957_09885"/>
<dbReference type="AlphaFoldDB" id="A0A0Q3QMI0"/>
<keyword evidence="2" id="KW-1185">Reference proteome</keyword>
<gene>
    <name evidence="1" type="ORF">AN957_09885</name>
</gene>
<proteinExistence type="predicted"/>
<reference evidence="1 2" key="1">
    <citation type="submission" date="2015-09" db="EMBL/GenBank/DDBJ databases">
        <title>Genome sequencing project for genomic taxonomy and phylogenomics of Bacillus-like bacteria.</title>
        <authorList>
            <person name="Liu B."/>
            <person name="Wang J."/>
            <person name="Zhu Y."/>
            <person name="Liu G."/>
            <person name="Chen Q."/>
            <person name="Chen Z."/>
            <person name="Lan J."/>
            <person name="Che J."/>
            <person name="Ge C."/>
            <person name="Shi H."/>
            <person name="Pan Z."/>
            <person name="Liu X."/>
        </authorList>
    </citation>
    <scope>NUCLEOTIDE SEQUENCE [LARGE SCALE GENOMIC DNA]</scope>
    <source>
        <strain evidence="1 2">FJAT-18043</strain>
    </source>
</reference>
<organism evidence="1 2">
    <name type="scientific">Cytobacillus solani</name>
    <dbReference type="NCBI Taxonomy" id="1637975"/>
    <lineage>
        <taxon>Bacteria</taxon>
        <taxon>Bacillati</taxon>
        <taxon>Bacillota</taxon>
        <taxon>Bacilli</taxon>
        <taxon>Bacillales</taxon>
        <taxon>Bacillaceae</taxon>
        <taxon>Cytobacillus</taxon>
    </lineage>
</organism>
<evidence type="ECO:0000313" key="1">
    <source>
        <dbReference type="EMBL" id="KQL18848.1"/>
    </source>
</evidence>
<name>A0A0Q3QMI0_9BACI</name>
<sequence>MFGLFSKREIEKRAEATTTYTFNAFQPGEQFPPYADRERISRQKRLKKIFQGKQLEVFERATALLKDTPHAPQLEKLYIAINLADILVTKPADLLVGEPPIFESGKPDDSPQQKAINSYVEENDLVQLIHESTIGNGYRGDAWIKIRYGYREDLTEVRKILSAEAFEVYKASFKAEPIIEHVNPEFVYPEVSRGNVKSFKAVNICTVEYVVSTKEEIPFLNVERHLPGFIKYERYRLHEYEGGVDTRFGYPLQTYNIGERVSTGREEDVIETGVPHLLVKHIPYKSVDDEWEGIGGIEKMEALLAAINDRVVQIDYILWKHSDPTAYGPDLEGVDGNAARFGGKYIPVTKEDATPGYMTWDGQLASAFKELELLITLAFQQAETPQWLFGSVLGENAGGTGTSHTDSAAIKARFMPILSKVKRIRTHYDKAIRDALWTCQLLDIEHGDADFEPVYPSIAWQDGIPKSEKELAEIMQIRTGNKPTIDVRTAIKRQDNLDDEKADEIIDRIEVDEKQINGFVEPSVFNDGGGS</sequence>
<dbReference type="RefSeq" id="WP_056683841.1">
    <property type="nucleotide sequence ID" value="NZ_LJIX01000006.1"/>
</dbReference>
<dbReference type="EMBL" id="LJIX01000006">
    <property type="protein sequence ID" value="KQL18848.1"/>
    <property type="molecule type" value="Genomic_DNA"/>
</dbReference>
<evidence type="ECO:0000313" key="2">
    <source>
        <dbReference type="Proteomes" id="UP000050996"/>
    </source>
</evidence>
<comment type="caution">
    <text evidence="1">The sequence shown here is derived from an EMBL/GenBank/DDBJ whole genome shotgun (WGS) entry which is preliminary data.</text>
</comment>
<protein>
    <submittedName>
        <fullName evidence="1">Portal protein</fullName>
    </submittedName>
</protein>
<accession>A0A0Q3QMI0</accession>